<gene>
    <name evidence="2" type="ORF">QR680_009176</name>
</gene>
<accession>A0AA39M9F0</accession>
<feature type="compositionally biased region" description="Polar residues" evidence="1">
    <location>
        <begin position="33"/>
        <end position="50"/>
    </location>
</feature>
<evidence type="ECO:0000313" key="2">
    <source>
        <dbReference type="EMBL" id="KAK0425390.1"/>
    </source>
</evidence>
<evidence type="ECO:0000256" key="1">
    <source>
        <dbReference type="SAM" id="MobiDB-lite"/>
    </source>
</evidence>
<feature type="compositionally biased region" description="Polar residues" evidence="1">
    <location>
        <begin position="75"/>
        <end position="84"/>
    </location>
</feature>
<name>A0AA39M9F0_9BILA</name>
<sequence length="110" mass="12432">MLTTLGTHSFQVLTLTPYTVLQAEESRMKQRRGASSTTQIVSPPRATRTTSIRSVPSFASGTSIRRVLSHQKLVNTTTRSNQHSLPHRRREVDERSPYLGRIRCPSTRIT</sequence>
<feature type="region of interest" description="Disordered" evidence="1">
    <location>
        <begin position="26"/>
        <end position="50"/>
    </location>
</feature>
<dbReference type="Proteomes" id="UP001175271">
    <property type="component" value="Unassembled WGS sequence"/>
</dbReference>
<proteinExistence type="predicted"/>
<keyword evidence="3" id="KW-1185">Reference proteome</keyword>
<evidence type="ECO:0000313" key="3">
    <source>
        <dbReference type="Proteomes" id="UP001175271"/>
    </source>
</evidence>
<feature type="region of interest" description="Disordered" evidence="1">
    <location>
        <begin position="75"/>
        <end position="99"/>
    </location>
</feature>
<protein>
    <submittedName>
        <fullName evidence="2">Uncharacterized protein</fullName>
    </submittedName>
</protein>
<dbReference type="AlphaFoldDB" id="A0AA39M9F0"/>
<organism evidence="2 3">
    <name type="scientific">Steinernema hermaphroditum</name>
    <dbReference type="NCBI Taxonomy" id="289476"/>
    <lineage>
        <taxon>Eukaryota</taxon>
        <taxon>Metazoa</taxon>
        <taxon>Ecdysozoa</taxon>
        <taxon>Nematoda</taxon>
        <taxon>Chromadorea</taxon>
        <taxon>Rhabditida</taxon>
        <taxon>Tylenchina</taxon>
        <taxon>Panagrolaimomorpha</taxon>
        <taxon>Strongyloidoidea</taxon>
        <taxon>Steinernematidae</taxon>
        <taxon>Steinernema</taxon>
    </lineage>
</organism>
<comment type="caution">
    <text evidence="2">The sequence shown here is derived from an EMBL/GenBank/DDBJ whole genome shotgun (WGS) entry which is preliminary data.</text>
</comment>
<reference evidence="2" key="1">
    <citation type="submission" date="2023-06" db="EMBL/GenBank/DDBJ databases">
        <title>Genomic analysis of the entomopathogenic nematode Steinernema hermaphroditum.</title>
        <authorList>
            <person name="Schwarz E.M."/>
            <person name="Heppert J.K."/>
            <person name="Baniya A."/>
            <person name="Schwartz H.T."/>
            <person name="Tan C.-H."/>
            <person name="Antoshechkin I."/>
            <person name="Sternberg P.W."/>
            <person name="Goodrich-Blair H."/>
            <person name="Dillman A.R."/>
        </authorList>
    </citation>
    <scope>NUCLEOTIDE SEQUENCE</scope>
    <source>
        <strain evidence="2">PS9179</strain>
        <tissue evidence="2">Whole animal</tissue>
    </source>
</reference>
<dbReference type="EMBL" id="JAUCMV010000001">
    <property type="protein sequence ID" value="KAK0425390.1"/>
    <property type="molecule type" value="Genomic_DNA"/>
</dbReference>